<dbReference type="GO" id="GO:0016746">
    <property type="term" value="F:acyltransferase activity"/>
    <property type="evidence" value="ECO:0007669"/>
    <property type="project" value="UniProtKB-KW"/>
</dbReference>
<keyword evidence="2 5" id="KW-0808">Transferase</keyword>
<dbReference type="EC" id="2.3.1.-" evidence="5"/>
<sequence length="246" mass="27384">MTVRLTQLLIDRLAQRGVSMLLSPGDTVPAKALLEPPLSLKWMKASHSLEMGAFSYGVSGSYFACRIGRYCSFGEDVQVGRHPHPMHWFSTSPFFYQGYQDVLDRPAPPGIDLQPGRDFPRQSPPVVLKETVIGNDVWIGHGAFIAPGVHIGDGACIAAYSVVTKDVPPYALVAGVPAVVKRFRFAEKRVDRLLRSRWWEFAPWDLKGAPVDQMPAFFDFLAELRGRGVKPYTTEKVLVQDLVDRA</sequence>
<proteinExistence type="inferred from homology"/>
<comment type="caution">
    <text evidence="5">The sequence shown here is derived from an EMBL/GenBank/DDBJ whole genome shotgun (WGS) entry which is preliminary data.</text>
</comment>
<dbReference type="InterPro" id="IPR050179">
    <property type="entry name" value="Trans_hexapeptide_repeat"/>
</dbReference>
<dbReference type="CDD" id="cd03349">
    <property type="entry name" value="LbH_XAT"/>
    <property type="match status" value="1"/>
</dbReference>
<dbReference type="Pfam" id="PF00132">
    <property type="entry name" value="Hexapep"/>
    <property type="match status" value="1"/>
</dbReference>
<evidence type="ECO:0000256" key="3">
    <source>
        <dbReference type="ARBA" id="ARBA00022737"/>
    </source>
</evidence>
<dbReference type="Proteomes" id="UP001379945">
    <property type="component" value="Unassembled WGS sequence"/>
</dbReference>
<dbReference type="InterPro" id="IPR001451">
    <property type="entry name" value="Hexapep"/>
</dbReference>
<protein>
    <submittedName>
        <fullName evidence="5">CatB-related O-acetyltransferase</fullName>
        <ecNumber evidence="5">2.3.1.-</ecNumber>
    </submittedName>
</protein>
<reference evidence="5 6" key="1">
    <citation type="submission" date="2024-04" db="EMBL/GenBank/DDBJ databases">
        <title>Novel species of the genus Ideonella isolated from streams.</title>
        <authorList>
            <person name="Lu H."/>
        </authorList>
    </citation>
    <scope>NUCLEOTIDE SEQUENCE [LARGE SCALE GENOMIC DNA]</scope>
    <source>
        <strain evidence="5 6">LYT19W</strain>
    </source>
</reference>
<dbReference type="EMBL" id="JBBUTI010000003">
    <property type="protein sequence ID" value="MEK8045701.1"/>
    <property type="molecule type" value="Genomic_DNA"/>
</dbReference>
<evidence type="ECO:0000256" key="2">
    <source>
        <dbReference type="ARBA" id="ARBA00022679"/>
    </source>
</evidence>
<evidence type="ECO:0000313" key="5">
    <source>
        <dbReference type="EMBL" id="MEK8045701.1"/>
    </source>
</evidence>
<dbReference type="Gene3D" id="2.160.10.10">
    <property type="entry name" value="Hexapeptide repeat proteins"/>
    <property type="match status" value="1"/>
</dbReference>
<dbReference type="PANTHER" id="PTHR43300:SF11">
    <property type="entry name" value="ACETYLTRANSFERASE RV3034C-RELATED"/>
    <property type="match status" value="1"/>
</dbReference>
<dbReference type="InterPro" id="IPR011004">
    <property type="entry name" value="Trimer_LpxA-like_sf"/>
</dbReference>
<dbReference type="PANTHER" id="PTHR43300">
    <property type="entry name" value="ACETYLTRANSFERASE"/>
    <property type="match status" value="1"/>
</dbReference>
<dbReference type="InterPro" id="IPR018357">
    <property type="entry name" value="Hexapep_transf_CS"/>
</dbReference>
<evidence type="ECO:0000256" key="1">
    <source>
        <dbReference type="ARBA" id="ARBA00007274"/>
    </source>
</evidence>
<accession>A0ABU9C1G7</accession>
<keyword evidence="3" id="KW-0677">Repeat</keyword>
<dbReference type="PROSITE" id="PS00101">
    <property type="entry name" value="HEXAPEP_TRANSFERASES"/>
    <property type="match status" value="1"/>
</dbReference>
<dbReference type="SUPFAM" id="SSF51161">
    <property type="entry name" value="Trimeric LpxA-like enzymes"/>
    <property type="match status" value="1"/>
</dbReference>
<name>A0ABU9C1G7_9BURK</name>
<evidence type="ECO:0000313" key="6">
    <source>
        <dbReference type="Proteomes" id="UP001379945"/>
    </source>
</evidence>
<evidence type="ECO:0000256" key="4">
    <source>
        <dbReference type="ARBA" id="ARBA00023315"/>
    </source>
</evidence>
<organism evidence="5 6">
    <name type="scientific">Ideonella margarita</name>
    <dbReference type="NCBI Taxonomy" id="2984191"/>
    <lineage>
        <taxon>Bacteria</taxon>
        <taxon>Pseudomonadati</taxon>
        <taxon>Pseudomonadota</taxon>
        <taxon>Betaproteobacteria</taxon>
        <taxon>Burkholderiales</taxon>
        <taxon>Sphaerotilaceae</taxon>
        <taxon>Ideonella</taxon>
    </lineage>
</organism>
<gene>
    <name evidence="5" type="ORF">AACH00_05000</name>
</gene>
<comment type="similarity">
    <text evidence="1">Belongs to the transferase hexapeptide repeat family.</text>
</comment>
<keyword evidence="6" id="KW-1185">Reference proteome</keyword>
<keyword evidence="4 5" id="KW-0012">Acyltransferase</keyword>
<dbReference type="RefSeq" id="WP_341397985.1">
    <property type="nucleotide sequence ID" value="NZ_JBBUTI010000003.1"/>
</dbReference>